<evidence type="ECO:0000256" key="1">
    <source>
        <dbReference type="ARBA" id="ARBA00023125"/>
    </source>
</evidence>
<dbReference type="GO" id="GO:0005829">
    <property type="term" value="C:cytosol"/>
    <property type="evidence" value="ECO:0007669"/>
    <property type="project" value="TreeGrafter"/>
</dbReference>
<dbReference type="PANTHER" id="PTHR46797">
    <property type="entry name" value="HTH-TYPE TRANSCRIPTIONAL REGULATOR"/>
    <property type="match status" value="1"/>
</dbReference>
<dbReference type="SMART" id="SM00530">
    <property type="entry name" value="HTH_XRE"/>
    <property type="match status" value="1"/>
</dbReference>
<gene>
    <name evidence="3" type="ORF">FMM72_06765</name>
</gene>
<dbReference type="SUPFAM" id="SSF47413">
    <property type="entry name" value="lambda repressor-like DNA-binding domains"/>
    <property type="match status" value="1"/>
</dbReference>
<dbReference type="Pfam" id="PF01381">
    <property type="entry name" value="HTH_3"/>
    <property type="match status" value="1"/>
</dbReference>
<dbReference type="InterPro" id="IPR050807">
    <property type="entry name" value="TransReg_Diox_bact_type"/>
</dbReference>
<feature type="domain" description="HTH cro/C1-type" evidence="2">
    <location>
        <begin position="13"/>
        <end position="67"/>
    </location>
</feature>
<dbReference type="Gene3D" id="1.10.260.40">
    <property type="entry name" value="lambda repressor-like DNA-binding domains"/>
    <property type="match status" value="1"/>
</dbReference>
<evidence type="ECO:0000313" key="3">
    <source>
        <dbReference type="EMBL" id="NDO38958.1"/>
    </source>
</evidence>
<dbReference type="PROSITE" id="PS50943">
    <property type="entry name" value="HTH_CROC1"/>
    <property type="match status" value="1"/>
</dbReference>
<dbReference type="Proteomes" id="UP000462501">
    <property type="component" value="Unassembled WGS sequence"/>
</dbReference>
<dbReference type="EMBL" id="VIQT01000009">
    <property type="protein sequence ID" value="NDO38958.1"/>
    <property type="molecule type" value="Genomic_DNA"/>
</dbReference>
<dbReference type="AlphaFoldDB" id="A0A845SVM5"/>
<keyword evidence="1" id="KW-0238">DNA-binding</keyword>
<dbReference type="CDD" id="cd00093">
    <property type="entry name" value="HTH_XRE"/>
    <property type="match status" value="1"/>
</dbReference>
<organism evidence="3 4">
    <name type="scientific">Anaerotruncus colihominis</name>
    <dbReference type="NCBI Taxonomy" id="169435"/>
    <lineage>
        <taxon>Bacteria</taxon>
        <taxon>Bacillati</taxon>
        <taxon>Bacillota</taxon>
        <taxon>Clostridia</taxon>
        <taxon>Eubacteriales</taxon>
        <taxon>Oscillospiraceae</taxon>
        <taxon>Anaerotruncus</taxon>
    </lineage>
</organism>
<evidence type="ECO:0000259" key="2">
    <source>
        <dbReference type="PROSITE" id="PS50943"/>
    </source>
</evidence>
<comment type="caution">
    <text evidence="3">The sequence shown here is derived from an EMBL/GenBank/DDBJ whole genome shotgun (WGS) entry which is preliminary data.</text>
</comment>
<reference evidence="3 4" key="1">
    <citation type="submission" date="2019-06" db="EMBL/GenBank/DDBJ databases">
        <title>Draft genome sequences of 15 bacterial species constituting the stable defined intestinal microbiota of the GM15 gnotobiotic mouse model.</title>
        <authorList>
            <person name="Elie C."/>
            <person name="Mathieu A."/>
            <person name="Saliou A."/>
            <person name="Darnaud M."/>
            <person name="Leulier F."/>
            <person name="Tamellini A."/>
        </authorList>
    </citation>
    <scope>NUCLEOTIDE SEQUENCE [LARGE SCALE GENOMIC DNA]</scope>
    <source>
        <strain evidence="3 4">JM4-15</strain>
    </source>
</reference>
<dbReference type="InterPro" id="IPR010982">
    <property type="entry name" value="Lambda_DNA-bd_dom_sf"/>
</dbReference>
<dbReference type="InterPro" id="IPR001387">
    <property type="entry name" value="Cro/C1-type_HTH"/>
</dbReference>
<name>A0A845SVM5_9FIRM</name>
<dbReference type="GO" id="GO:0003700">
    <property type="term" value="F:DNA-binding transcription factor activity"/>
    <property type="evidence" value="ECO:0007669"/>
    <property type="project" value="TreeGrafter"/>
</dbReference>
<dbReference type="PANTHER" id="PTHR46797:SF1">
    <property type="entry name" value="METHYLPHOSPHONATE SYNTHASE"/>
    <property type="match status" value="1"/>
</dbReference>
<dbReference type="GO" id="GO:0003677">
    <property type="term" value="F:DNA binding"/>
    <property type="evidence" value="ECO:0007669"/>
    <property type="project" value="UniProtKB-KW"/>
</dbReference>
<proteinExistence type="predicted"/>
<protein>
    <submittedName>
        <fullName evidence="3">Helix-turn-helix domain-containing protein</fullName>
    </submittedName>
</protein>
<accession>A0A845SVM5</accession>
<sequence length="118" mass="13329">MPETKLRFLGSQIRAARKRNHLTQQKLADKTGLAIKTVQETEKGKKNATYDTLSRLIECLGISADTLFPTKTPISDEKLQNLIRKVQSCNAKNQEILLNTINFLADQLLSEQEKNDSD</sequence>
<evidence type="ECO:0000313" key="4">
    <source>
        <dbReference type="Proteomes" id="UP000462501"/>
    </source>
</evidence>
<dbReference type="RefSeq" id="WP_162220950.1">
    <property type="nucleotide sequence ID" value="NZ_JANJZM010000012.1"/>
</dbReference>